<dbReference type="PANTHER" id="PTHR33966:SF1">
    <property type="entry name" value="PROTEIN ODR-4 HOMOLOG"/>
    <property type="match status" value="1"/>
</dbReference>
<dbReference type="OMA" id="FNEPPRR"/>
<sequence length="483" mass="52641">MVKGVVGEETRLKSVEDRLAESGAQSEVGLVIGKLSSSLDRGFVYDLVPTPANDAGDPACVVVEANRDDKKKGGKAKAAQADSAASFVIDNDWIAEHARQVSRMLLGGMKVVGIYIWISESSFKSAANMLCQTLKGVAAAGPSSEIDSNERLLIHISYSPRRWVCRNCTVTSSITSSSLRPCDFKMGRVMSSLVTYRSTYNFDLRLPICPERSSDLKTMADSLRQGISIVSKELKDAKALVDGILAEEDEPYKSDGVHEIEFLLPFTQAQEQSQKEVAGIVHFNGSVSSYAFLNSKEPLSEVLADIKTDIITSLESRLDIICDEADAYIGSSVEGNELETGKHIAQISLQSARKACTLAFPQRVFIPWLGGTYICDYLQSSEALEVIKDHCIELMSIEDPIDLSNVLKPETVAPIKAARLFWDIANGLGMSTKSDRSMKKNRDTGRELSIKKPLDMGIVGAIFFLFAAVLVGIGLFLSNSSEK</sequence>
<evidence type="ECO:0000256" key="4">
    <source>
        <dbReference type="ARBA" id="ARBA00022989"/>
    </source>
</evidence>
<dbReference type="GO" id="GO:0008104">
    <property type="term" value="P:intracellular protein localization"/>
    <property type="evidence" value="ECO:0007669"/>
    <property type="project" value="TreeGrafter"/>
</dbReference>
<evidence type="ECO:0000256" key="2">
    <source>
        <dbReference type="ARBA" id="ARBA00010131"/>
    </source>
</evidence>
<evidence type="ECO:0000313" key="8">
    <source>
        <dbReference type="Proteomes" id="UP000594263"/>
    </source>
</evidence>
<dbReference type="GO" id="GO:0016020">
    <property type="term" value="C:membrane"/>
    <property type="evidence" value="ECO:0007669"/>
    <property type="project" value="UniProtKB-SubCell"/>
</dbReference>
<dbReference type="EnsemblPlants" id="Kaladp0088s0016.1.v1.1">
    <property type="protein sequence ID" value="Kaladp0088s0016.1.v1.1"/>
    <property type="gene ID" value="Kaladp0088s0016.v1.1"/>
</dbReference>
<dbReference type="Gramene" id="Kaladp0088s0016.1.v1.1">
    <property type="protein sequence ID" value="Kaladp0088s0016.1.v1.1"/>
    <property type="gene ID" value="Kaladp0088s0016.v1.1"/>
</dbReference>
<keyword evidence="5 6" id="KW-0472">Membrane</keyword>
<organism evidence="7 8">
    <name type="scientific">Kalanchoe fedtschenkoi</name>
    <name type="common">Lavender scallops</name>
    <name type="synonym">South American air plant</name>
    <dbReference type="NCBI Taxonomy" id="63787"/>
    <lineage>
        <taxon>Eukaryota</taxon>
        <taxon>Viridiplantae</taxon>
        <taxon>Streptophyta</taxon>
        <taxon>Embryophyta</taxon>
        <taxon>Tracheophyta</taxon>
        <taxon>Spermatophyta</taxon>
        <taxon>Magnoliopsida</taxon>
        <taxon>eudicotyledons</taxon>
        <taxon>Gunneridae</taxon>
        <taxon>Pentapetalae</taxon>
        <taxon>Saxifragales</taxon>
        <taxon>Crassulaceae</taxon>
        <taxon>Kalanchoe</taxon>
    </lineage>
</organism>
<name>A0A7N0UWM5_KALFE</name>
<dbReference type="PANTHER" id="PTHR33966">
    <property type="entry name" value="PROTEIN ODR-4 HOMOLOG"/>
    <property type="match status" value="1"/>
</dbReference>
<evidence type="ECO:0000256" key="1">
    <source>
        <dbReference type="ARBA" id="ARBA00004370"/>
    </source>
</evidence>
<evidence type="ECO:0000256" key="3">
    <source>
        <dbReference type="ARBA" id="ARBA00022692"/>
    </source>
</evidence>
<evidence type="ECO:0000256" key="5">
    <source>
        <dbReference type="ARBA" id="ARBA00023136"/>
    </source>
</evidence>
<comment type="similarity">
    <text evidence="2">Belongs to the ODR-4 family.</text>
</comment>
<evidence type="ECO:0000256" key="6">
    <source>
        <dbReference type="SAM" id="Phobius"/>
    </source>
</evidence>
<feature type="transmembrane region" description="Helical" evidence="6">
    <location>
        <begin position="456"/>
        <end position="477"/>
    </location>
</feature>
<evidence type="ECO:0008006" key="9">
    <source>
        <dbReference type="Google" id="ProtNLM"/>
    </source>
</evidence>
<keyword evidence="3 6" id="KW-0812">Transmembrane</keyword>
<comment type="subcellular location">
    <subcellularLocation>
        <location evidence="1">Membrane</location>
    </subcellularLocation>
</comment>
<evidence type="ECO:0000313" key="7">
    <source>
        <dbReference type="EnsemblPlants" id="Kaladp0088s0016.1.v1.1"/>
    </source>
</evidence>
<proteinExistence type="inferred from homology"/>
<dbReference type="Pfam" id="PF14778">
    <property type="entry name" value="ODR4-like"/>
    <property type="match status" value="1"/>
</dbReference>
<dbReference type="GO" id="GO:0012505">
    <property type="term" value="C:endomembrane system"/>
    <property type="evidence" value="ECO:0007669"/>
    <property type="project" value="TreeGrafter"/>
</dbReference>
<protein>
    <recommendedName>
        <fullName evidence="9">Protein odr-4 homolog</fullName>
    </recommendedName>
</protein>
<keyword evidence="4 6" id="KW-1133">Transmembrane helix</keyword>
<reference evidence="7" key="1">
    <citation type="submission" date="2021-01" db="UniProtKB">
        <authorList>
            <consortium name="EnsemblPlants"/>
        </authorList>
    </citation>
    <scope>IDENTIFICATION</scope>
</reference>
<dbReference type="Proteomes" id="UP000594263">
    <property type="component" value="Unplaced"/>
</dbReference>
<keyword evidence="8" id="KW-1185">Reference proteome</keyword>
<dbReference type="AlphaFoldDB" id="A0A7N0UWM5"/>
<accession>A0A7N0UWM5</accession>
<dbReference type="InterPro" id="IPR029454">
    <property type="entry name" value="ODR-4-like"/>
</dbReference>